<accession>A0A8D8VVJ9</accession>
<reference evidence="2" key="1">
    <citation type="submission" date="2021-05" db="EMBL/GenBank/DDBJ databases">
        <authorList>
            <person name="Alioto T."/>
            <person name="Alioto T."/>
            <person name="Gomez Garrido J."/>
        </authorList>
    </citation>
    <scope>NUCLEOTIDE SEQUENCE</scope>
</reference>
<name>A0A8D8VVJ9_9HEMI</name>
<feature type="region of interest" description="Disordered" evidence="1">
    <location>
        <begin position="166"/>
        <end position="252"/>
    </location>
</feature>
<dbReference type="AlphaFoldDB" id="A0A8D8VVJ9"/>
<dbReference type="EMBL" id="HBUF01098009">
    <property type="protein sequence ID" value="CAG6637352.1"/>
    <property type="molecule type" value="Transcribed_RNA"/>
</dbReference>
<feature type="compositionally biased region" description="Basic and acidic residues" evidence="1">
    <location>
        <begin position="12"/>
        <end position="22"/>
    </location>
</feature>
<proteinExistence type="predicted"/>
<evidence type="ECO:0000313" key="2">
    <source>
        <dbReference type="EMBL" id="CAG6637352.1"/>
    </source>
</evidence>
<organism evidence="2">
    <name type="scientific">Cacopsylla melanoneura</name>
    <dbReference type="NCBI Taxonomy" id="428564"/>
    <lineage>
        <taxon>Eukaryota</taxon>
        <taxon>Metazoa</taxon>
        <taxon>Ecdysozoa</taxon>
        <taxon>Arthropoda</taxon>
        <taxon>Hexapoda</taxon>
        <taxon>Insecta</taxon>
        <taxon>Pterygota</taxon>
        <taxon>Neoptera</taxon>
        <taxon>Paraneoptera</taxon>
        <taxon>Hemiptera</taxon>
        <taxon>Sternorrhyncha</taxon>
        <taxon>Psylloidea</taxon>
        <taxon>Psyllidae</taxon>
        <taxon>Psyllinae</taxon>
        <taxon>Cacopsylla</taxon>
    </lineage>
</organism>
<feature type="compositionally biased region" description="Pro residues" evidence="1">
    <location>
        <begin position="65"/>
        <end position="90"/>
    </location>
</feature>
<feature type="compositionally biased region" description="Low complexity" evidence="1">
    <location>
        <begin position="216"/>
        <end position="240"/>
    </location>
</feature>
<sequence length="252" mass="28151">MTMMGLEPELPLDPKRLDGPDFRKKRKVYAGPYSSGTGPRKPRMSKEPTSTVVANPTPWNDSTPQQPPPIVLQTPPQPQQSLPTLPPPPSASADLPVIATQQPAGPRMFNPRMTMLTSQQQTQLMQQAQLDQQRMFRYQPQQTMQTQAVQQTQLNQHVQQSLQVQTQQPQLSQQRVYQGTPPTMLGSEQMYTTNGAYAKQSIEASPSQKPEESQGQSVQIQHMPQQQQQQQQGGPFQPLGSGLNFNNIVHHA</sequence>
<feature type="compositionally biased region" description="Polar residues" evidence="1">
    <location>
        <begin position="47"/>
        <end position="63"/>
    </location>
</feature>
<feature type="region of interest" description="Disordered" evidence="1">
    <location>
        <begin position="1"/>
        <end position="95"/>
    </location>
</feature>
<feature type="compositionally biased region" description="Polar residues" evidence="1">
    <location>
        <begin position="243"/>
        <end position="252"/>
    </location>
</feature>
<protein>
    <submittedName>
        <fullName evidence="2">Uncharacterized protein</fullName>
    </submittedName>
</protein>
<evidence type="ECO:0000256" key="1">
    <source>
        <dbReference type="SAM" id="MobiDB-lite"/>
    </source>
</evidence>